<dbReference type="PANTHER" id="PTHR45339">
    <property type="entry name" value="HYBRID SIGNAL TRANSDUCTION HISTIDINE KINASE J"/>
    <property type="match status" value="1"/>
</dbReference>
<dbReference type="EMBL" id="BDQM01000036">
    <property type="protein sequence ID" value="GAW97529.1"/>
    <property type="molecule type" value="Genomic_DNA"/>
</dbReference>
<keyword evidence="4" id="KW-0902">Two-component regulatory system</keyword>
<dbReference type="SUPFAM" id="SSF52172">
    <property type="entry name" value="CheY-like"/>
    <property type="match status" value="2"/>
</dbReference>
<reference evidence="8 9" key="1">
    <citation type="submission" date="2017-06" db="EMBL/GenBank/DDBJ databases">
        <title>Whole Genome Sequences of Colwellia marinimaniae MTCD1.</title>
        <authorList>
            <person name="Kusumoto H."/>
            <person name="Inoue M."/>
            <person name="Tanikawa K."/>
            <person name="Maeji H."/>
            <person name="Cameron J.H."/>
            <person name="Bartlett D.H."/>
        </authorList>
    </citation>
    <scope>NUCLEOTIDE SEQUENCE [LARGE SCALE GENOMIC DNA]</scope>
    <source>
        <strain evidence="8 9">MTCD1</strain>
    </source>
</reference>
<dbReference type="CDD" id="cd16922">
    <property type="entry name" value="HATPase_EvgS-ArcB-TorS-like"/>
    <property type="match status" value="1"/>
</dbReference>
<dbReference type="SMART" id="SM00388">
    <property type="entry name" value="HisKA"/>
    <property type="match status" value="1"/>
</dbReference>
<dbReference type="PROSITE" id="PS50109">
    <property type="entry name" value="HIS_KIN"/>
    <property type="match status" value="1"/>
</dbReference>
<evidence type="ECO:0000313" key="9">
    <source>
        <dbReference type="Proteomes" id="UP000197068"/>
    </source>
</evidence>
<dbReference type="InterPro" id="IPR001789">
    <property type="entry name" value="Sig_transdc_resp-reg_receiver"/>
</dbReference>
<dbReference type="SUPFAM" id="SSF55785">
    <property type="entry name" value="PYP-like sensor domain (PAS domain)"/>
    <property type="match status" value="1"/>
</dbReference>
<evidence type="ECO:0000256" key="4">
    <source>
        <dbReference type="ARBA" id="ARBA00023012"/>
    </source>
</evidence>
<dbReference type="GO" id="GO:0008256">
    <property type="term" value="F:protein histidine pros-kinase activity"/>
    <property type="evidence" value="ECO:0007669"/>
    <property type="project" value="UniProtKB-EC"/>
</dbReference>
<dbReference type="PROSITE" id="PS50110">
    <property type="entry name" value="RESPONSE_REGULATORY"/>
    <property type="match status" value="2"/>
</dbReference>
<dbReference type="SMART" id="SM00387">
    <property type="entry name" value="HATPase_c"/>
    <property type="match status" value="1"/>
</dbReference>
<gene>
    <name evidence="8" type="ORF">MTCD1_03156</name>
</gene>
<dbReference type="InterPro" id="IPR036890">
    <property type="entry name" value="HATPase_C_sf"/>
</dbReference>
<evidence type="ECO:0000259" key="7">
    <source>
        <dbReference type="PROSITE" id="PS50110"/>
    </source>
</evidence>
<feature type="domain" description="Response regulatory" evidence="7">
    <location>
        <begin position="402"/>
        <end position="528"/>
    </location>
</feature>
<evidence type="ECO:0000256" key="5">
    <source>
        <dbReference type="PROSITE-ProRule" id="PRU00169"/>
    </source>
</evidence>
<dbReference type="InterPro" id="IPR004358">
    <property type="entry name" value="Sig_transdc_His_kin-like_C"/>
</dbReference>
<evidence type="ECO:0000259" key="6">
    <source>
        <dbReference type="PROSITE" id="PS50109"/>
    </source>
</evidence>
<accession>A0ABQ0MZ04</accession>
<dbReference type="RefSeq" id="WP_057180555.1">
    <property type="nucleotide sequence ID" value="NZ_BDQM01000036.1"/>
</dbReference>
<evidence type="ECO:0000256" key="1">
    <source>
        <dbReference type="ARBA" id="ARBA00000085"/>
    </source>
</evidence>
<evidence type="ECO:0000256" key="3">
    <source>
        <dbReference type="ARBA" id="ARBA00022553"/>
    </source>
</evidence>
<dbReference type="SUPFAM" id="SSF55874">
    <property type="entry name" value="ATPase domain of HSP90 chaperone/DNA topoisomerase II/histidine kinase"/>
    <property type="match status" value="1"/>
</dbReference>
<keyword evidence="8" id="KW-0418">Kinase</keyword>
<protein>
    <recommendedName>
        <fullName evidence="2">histidine kinase</fullName>
        <ecNumber evidence="2">2.7.13.3</ecNumber>
    </recommendedName>
</protein>
<dbReference type="EC" id="2.7.13.3" evidence="2"/>
<dbReference type="InterPro" id="IPR036097">
    <property type="entry name" value="HisK_dim/P_sf"/>
</dbReference>
<dbReference type="Gene3D" id="1.10.287.130">
    <property type="match status" value="1"/>
</dbReference>
<sequence>MATLSNDILYASLNQLSVGIIIIDEQQRLVFFNQWVSDYAGKSLAENQGKYLGLVFNKYQDSRLSDACESALTLGLPARLSNTFNPTPLPLYQKNALGDETALIQQQISVKKIAVESASPLCQIVIDNVTHTVKKEQTLQKLADENKLQQQKAEVANRSKSEFLANMSHEIRTPINGVLGMLTLLADTELSKNQRHFSKLARVSAETLLHLINDILDFSKIEAGKLEIEKIVFNLPDCIVETVQAMAIKAQHQGLEVIIDTTALTEGLVVGDPSRLKQIMTNLLSNAIKFTDKGEISITVTAQEDSSAGVKLVVVIADTGIGIPATKCSGLFHAFTQADASTTRKYGGTGLGLTIVKQLCQLMGGNIKVNSQLGQGSQFTFHLSLGKSGQSIKPYQGFSEQPILLIDGNEKSGLSISKQLQLWGLNVVMKTATDAAIIMGDEIVNNDFSVIILDSNLGKVALDHIANLLRKNNKLGSKTVPIIMLTSMAHSCTETNSMLLTLDHAGNTYQLAKPISAAMFYQVLTSAFASENRKSAQGDLPVSPAKEQPKNNINKQARILLVEDNRINQEVALGLLRMMGHSADVAINGVHALELILQRQFSQPYQLVLMDCQMPKMDGYQATKTIRSDEAYQHVNQVSIIAMTANTMSGDQQKCLDSGMNDYLAKPINPQLLAEKVAFWLAKA</sequence>
<keyword evidence="9" id="KW-1185">Reference proteome</keyword>
<dbReference type="InterPro" id="IPR035965">
    <property type="entry name" value="PAS-like_dom_sf"/>
</dbReference>
<dbReference type="Gene3D" id="3.30.450.20">
    <property type="entry name" value="PAS domain"/>
    <property type="match status" value="1"/>
</dbReference>
<dbReference type="InterPro" id="IPR003661">
    <property type="entry name" value="HisK_dim/P_dom"/>
</dbReference>
<dbReference type="Gene3D" id="3.30.565.10">
    <property type="entry name" value="Histidine kinase-like ATPase, C-terminal domain"/>
    <property type="match status" value="1"/>
</dbReference>
<evidence type="ECO:0000313" key="8">
    <source>
        <dbReference type="EMBL" id="GAW97529.1"/>
    </source>
</evidence>
<dbReference type="CDD" id="cd17546">
    <property type="entry name" value="REC_hyHK_CKI1_RcsC-like"/>
    <property type="match status" value="1"/>
</dbReference>
<evidence type="ECO:0000256" key="2">
    <source>
        <dbReference type="ARBA" id="ARBA00012438"/>
    </source>
</evidence>
<feature type="domain" description="Response regulatory" evidence="7">
    <location>
        <begin position="558"/>
        <end position="681"/>
    </location>
</feature>
<dbReference type="Pfam" id="PF00512">
    <property type="entry name" value="HisKA"/>
    <property type="match status" value="1"/>
</dbReference>
<organism evidence="8 9">
    <name type="scientific">Colwellia marinimaniae</name>
    <dbReference type="NCBI Taxonomy" id="1513592"/>
    <lineage>
        <taxon>Bacteria</taxon>
        <taxon>Pseudomonadati</taxon>
        <taxon>Pseudomonadota</taxon>
        <taxon>Gammaproteobacteria</taxon>
        <taxon>Alteromonadales</taxon>
        <taxon>Colwelliaceae</taxon>
        <taxon>Colwellia</taxon>
    </lineage>
</organism>
<dbReference type="InterPro" id="IPR011006">
    <property type="entry name" value="CheY-like_superfamily"/>
</dbReference>
<dbReference type="Pfam" id="PF02518">
    <property type="entry name" value="HATPase_c"/>
    <property type="match status" value="1"/>
</dbReference>
<keyword evidence="8" id="KW-0808">Transferase</keyword>
<dbReference type="InterPro" id="IPR005467">
    <property type="entry name" value="His_kinase_dom"/>
</dbReference>
<dbReference type="Gene3D" id="3.40.50.2300">
    <property type="match status" value="2"/>
</dbReference>
<feature type="domain" description="Histidine kinase" evidence="6">
    <location>
        <begin position="166"/>
        <end position="387"/>
    </location>
</feature>
<dbReference type="Proteomes" id="UP000197068">
    <property type="component" value="Unassembled WGS sequence"/>
</dbReference>
<comment type="caution">
    <text evidence="8">The sequence shown here is derived from an EMBL/GenBank/DDBJ whole genome shotgun (WGS) entry which is preliminary data.</text>
</comment>
<dbReference type="InterPro" id="IPR003594">
    <property type="entry name" value="HATPase_dom"/>
</dbReference>
<keyword evidence="3 5" id="KW-0597">Phosphoprotein</keyword>
<dbReference type="Pfam" id="PF00072">
    <property type="entry name" value="Response_reg"/>
    <property type="match status" value="1"/>
</dbReference>
<dbReference type="PRINTS" id="PR00344">
    <property type="entry name" value="BCTRLSENSOR"/>
</dbReference>
<dbReference type="CDD" id="cd00082">
    <property type="entry name" value="HisKA"/>
    <property type="match status" value="1"/>
</dbReference>
<feature type="modified residue" description="4-aspartylphosphate" evidence="5">
    <location>
        <position position="454"/>
    </location>
</feature>
<dbReference type="SUPFAM" id="SSF47384">
    <property type="entry name" value="Homodimeric domain of signal transducing histidine kinase"/>
    <property type="match status" value="1"/>
</dbReference>
<dbReference type="SMART" id="SM00448">
    <property type="entry name" value="REC"/>
    <property type="match status" value="2"/>
</dbReference>
<comment type="catalytic activity">
    <reaction evidence="1">
        <text>ATP + protein L-histidine = ADP + protein N-phospho-L-histidine.</text>
        <dbReference type="EC" id="2.7.13.3"/>
    </reaction>
</comment>
<name>A0ABQ0MZ04_9GAMM</name>
<proteinExistence type="predicted"/>
<feature type="modified residue" description="4-aspartylphosphate" evidence="5">
    <location>
        <position position="611"/>
    </location>
</feature>
<dbReference type="PANTHER" id="PTHR45339:SF1">
    <property type="entry name" value="HYBRID SIGNAL TRANSDUCTION HISTIDINE KINASE J"/>
    <property type="match status" value="1"/>
</dbReference>